<keyword evidence="4 8" id="KW-0812">Transmembrane</keyword>
<dbReference type="InterPro" id="IPR036942">
    <property type="entry name" value="Beta-barrel_TonB_sf"/>
</dbReference>
<evidence type="ECO:0000259" key="12">
    <source>
        <dbReference type="Pfam" id="PF07715"/>
    </source>
</evidence>
<dbReference type="SUPFAM" id="SSF56935">
    <property type="entry name" value="Porins"/>
    <property type="match status" value="1"/>
</dbReference>
<accession>A0A917YWW1</accession>
<dbReference type="InterPro" id="IPR000531">
    <property type="entry name" value="Beta-barrel_TonB"/>
</dbReference>
<dbReference type="PANTHER" id="PTHR40980:SF3">
    <property type="entry name" value="TONB-DEPENDENT RECEPTOR-LIKE BETA-BARREL DOMAIN-CONTAINING PROTEIN"/>
    <property type="match status" value="1"/>
</dbReference>
<evidence type="ECO:0000256" key="3">
    <source>
        <dbReference type="ARBA" id="ARBA00022452"/>
    </source>
</evidence>
<organism evidence="13 14">
    <name type="scientific">Bowmanella pacifica</name>
    <dbReference type="NCBI Taxonomy" id="502051"/>
    <lineage>
        <taxon>Bacteria</taxon>
        <taxon>Pseudomonadati</taxon>
        <taxon>Pseudomonadota</taxon>
        <taxon>Gammaproteobacteria</taxon>
        <taxon>Alteromonadales</taxon>
        <taxon>Alteromonadaceae</taxon>
        <taxon>Bowmanella</taxon>
    </lineage>
</organism>
<feature type="signal peptide" evidence="10">
    <location>
        <begin position="1"/>
        <end position="29"/>
    </location>
</feature>
<dbReference type="Proteomes" id="UP000606935">
    <property type="component" value="Unassembled WGS sequence"/>
</dbReference>
<evidence type="ECO:0000256" key="1">
    <source>
        <dbReference type="ARBA" id="ARBA00004571"/>
    </source>
</evidence>
<dbReference type="Gene3D" id="2.40.170.20">
    <property type="entry name" value="TonB-dependent receptor, beta-barrel domain"/>
    <property type="match status" value="1"/>
</dbReference>
<keyword evidence="5 9" id="KW-0798">TonB box</keyword>
<dbReference type="PANTHER" id="PTHR40980">
    <property type="entry name" value="PLUG DOMAIN-CONTAINING PROTEIN"/>
    <property type="match status" value="1"/>
</dbReference>
<name>A0A917YWW1_9ALTE</name>
<dbReference type="Pfam" id="PF07715">
    <property type="entry name" value="Plug"/>
    <property type="match status" value="1"/>
</dbReference>
<proteinExistence type="inferred from homology"/>
<dbReference type="PROSITE" id="PS52016">
    <property type="entry name" value="TONB_DEPENDENT_REC_3"/>
    <property type="match status" value="1"/>
</dbReference>
<evidence type="ECO:0000256" key="6">
    <source>
        <dbReference type="ARBA" id="ARBA00023136"/>
    </source>
</evidence>
<protein>
    <recommendedName>
        <fullName evidence="15">TonB-dependent receptor</fullName>
    </recommendedName>
</protein>
<dbReference type="InterPro" id="IPR039426">
    <property type="entry name" value="TonB-dep_rcpt-like"/>
</dbReference>
<dbReference type="InterPro" id="IPR037066">
    <property type="entry name" value="Plug_dom_sf"/>
</dbReference>
<keyword evidence="7 8" id="KW-0998">Cell outer membrane</keyword>
<keyword evidence="3 8" id="KW-1134">Transmembrane beta strand</keyword>
<reference evidence="13" key="1">
    <citation type="journal article" date="2014" name="Int. J. Syst. Evol. Microbiol.">
        <title>Complete genome sequence of Corynebacterium casei LMG S-19264T (=DSM 44701T), isolated from a smear-ripened cheese.</title>
        <authorList>
            <consortium name="US DOE Joint Genome Institute (JGI-PGF)"/>
            <person name="Walter F."/>
            <person name="Albersmeier A."/>
            <person name="Kalinowski J."/>
            <person name="Ruckert C."/>
        </authorList>
    </citation>
    <scope>NUCLEOTIDE SEQUENCE</scope>
    <source>
        <strain evidence="13">CGMCC 1.7086</strain>
    </source>
</reference>
<gene>
    <name evidence="13" type="ORF">GCM10010982_16510</name>
</gene>
<dbReference type="InterPro" id="IPR012910">
    <property type="entry name" value="Plug_dom"/>
</dbReference>
<keyword evidence="6 8" id="KW-0472">Membrane</keyword>
<dbReference type="InterPro" id="IPR010104">
    <property type="entry name" value="TonB_rcpt_bac"/>
</dbReference>
<dbReference type="AlphaFoldDB" id="A0A917YWW1"/>
<evidence type="ECO:0000256" key="9">
    <source>
        <dbReference type="RuleBase" id="RU003357"/>
    </source>
</evidence>
<comment type="similarity">
    <text evidence="8 9">Belongs to the TonB-dependent receptor family.</text>
</comment>
<comment type="caution">
    <text evidence="13">The sequence shown here is derived from an EMBL/GenBank/DDBJ whole genome shotgun (WGS) entry which is preliminary data.</text>
</comment>
<dbReference type="GO" id="GO:0009279">
    <property type="term" value="C:cell outer membrane"/>
    <property type="evidence" value="ECO:0007669"/>
    <property type="project" value="UniProtKB-SubCell"/>
</dbReference>
<dbReference type="NCBIfam" id="TIGR01782">
    <property type="entry name" value="TonB-Xanth-Caul"/>
    <property type="match status" value="1"/>
</dbReference>
<evidence type="ECO:0008006" key="15">
    <source>
        <dbReference type="Google" id="ProtNLM"/>
    </source>
</evidence>
<dbReference type="RefSeq" id="WP_188693078.1">
    <property type="nucleotide sequence ID" value="NZ_BMLS01000002.1"/>
</dbReference>
<feature type="domain" description="TonB-dependent receptor-like beta-barrel" evidence="11">
    <location>
        <begin position="585"/>
        <end position="1135"/>
    </location>
</feature>
<dbReference type="EMBL" id="BMLS01000002">
    <property type="protein sequence ID" value="GGO68185.1"/>
    <property type="molecule type" value="Genomic_DNA"/>
</dbReference>
<sequence length="1240" mass="137214">MKAIQLSKTAIAVSTALVIGTSMPMAAYAQEAQSASAESEKEGVEVIQVTGIRSSLRENLNNKRFSNAIVDSINTEDIAKNPDKNMAEALQRIPGVQIEREFGEGAKISIRGTSPELTNTLVNGQSAKSASYRPGQAESNAFDFSNIPAERVSKIEVHKSARADLDAGGIGGTVILHTKKPLEQKDGYGYLNIEGEYNDSSEKSSPQISTAYNFVSENQKFGASVAVSLQQRNAFRSGFESGGMGAGTGFQQTNPIDCPTEECASSDIKLRHMNGHNLIVTRHMALNGYTYGDLEAVAGNGDSYWPTYDPANSGVWNNHTNNWGQMDEVMDPTYIDPDWGLFWGSRRTGGLGQTAPRHLGNMLYSPAFSTDESRLDTTVNFQWAPSDSLSFNLELNRNSSDRDNKSDNLYAQTFRISQMLYSNGVAGIDPRLVMDPVSDIVLSATAPIDGVNLVGEAGMVWDGNNYTKGDTRWGEMLRRDSNDRSGTETEQDRIHLTMDYAKDAFIVKLQAGRTTADSTVLDRATTLATRYGDSETPYSGDKTTLKIPTYEGVNLGYGYNPETGKVYWGLHADPSLSGAAFDAAQQRAENFLLAPTNEFYLLTGGLRNTARYRENTEDFFQGDVTWELDNDFYIDSVKFGAKYRNMQRTENFYTENATFHGYANEVSKFPLILAEELVGGTVSGLDTAGHDVPDEYFDIDQDKRDALLNDHFLLLHSELAPNKGACEDAIAASGSGNYYGCRSGMTESAGNFYDVSEEVLAYYAMVNFSGERFRGNFGVRVVDTERESISKEVAKDENGQLLSYPTDPSEAGYIAELAGFNKYEPLVQTSTTKDYLPSFNLSYDLTDSLILRAAASKNISHPSLSQLKSNFYLVTERQRLYTDGRQQDLTPEGNAERLAMNSQRRGSVGNPNLGSYTSVNSELGLEWYFSESSLFAITAFQKDIKNMVRSTSAVRNLDYLGEEGRTDNNGYDIFGDYVVSSYFNTGEQKVEGVEVQLQHDLGNGFGGLINYTYTDVPDQKFSTSEFAYEIADMTDVETHQSDPSQREYFEVTGFTARTTTQTEPMFGQSKDTLNASIYYEDDDFSARLSYNYRSEFANKSNSEGIRYTDARSQLDFKATYKIMDNLVASFAVTNLTNENVVHYLDSSQIVNDPVINKMKWIDEVDESGAATGNRVVATDDDGNPIVESSITGDAAFEILSQASGVSVAELKPYYENHLDKMVVNEWTNGRRFYLGLNYTF</sequence>
<keyword evidence="2 8" id="KW-0813">Transport</keyword>
<evidence type="ECO:0000256" key="4">
    <source>
        <dbReference type="ARBA" id="ARBA00022692"/>
    </source>
</evidence>
<keyword evidence="10" id="KW-0732">Signal</keyword>
<evidence type="ECO:0000313" key="13">
    <source>
        <dbReference type="EMBL" id="GGO68185.1"/>
    </source>
</evidence>
<evidence type="ECO:0000256" key="7">
    <source>
        <dbReference type="ARBA" id="ARBA00023237"/>
    </source>
</evidence>
<comment type="subcellular location">
    <subcellularLocation>
        <location evidence="1 8">Cell outer membrane</location>
        <topology evidence="1 8">Multi-pass membrane protein</topology>
    </subcellularLocation>
</comment>
<keyword evidence="14" id="KW-1185">Reference proteome</keyword>
<evidence type="ECO:0000256" key="2">
    <source>
        <dbReference type="ARBA" id="ARBA00022448"/>
    </source>
</evidence>
<feature type="chain" id="PRO_5037034178" description="TonB-dependent receptor" evidence="10">
    <location>
        <begin position="30"/>
        <end position="1240"/>
    </location>
</feature>
<evidence type="ECO:0000313" key="14">
    <source>
        <dbReference type="Proteomes" id="UP000606935"/>
    </source>
</evidence>
<dbReference type="Pfam" id="PF00593">
    <property type="entry name" value="TonB_dep_Rec_b-barrel"/>
    <property type="match status" value="1"/>
</dbReference>
<evidence type="ECO:0000256" key="10">
    <source>
        <dbReference type="SAM" id="SignalP"/>
    </source>
</evidence>
<evidence type="ECO:0000256" key="5">
    <source>
        <dbReference type="ARBA" id="ARBA00023077"/>
    </source>
</evidence>
<evidence type="ECO:0000256" key="8">
    <source>
        <dbReference type="PROSITE-ProRule" id="PRU01360"/>
    </source>
</evidence>
<feature type="domain" description="TonB-dependent receptor plug" evidence="12">
    <location>
        <begin position="65"/>
        <end position="173"/>
    </location>
</feature>
<dbReference type="Gene3D" id="2.170.130.10">
    <property type="entry name" value="TonB-dependent receptor, plug domain"/>
    <property type="match status" value="1"/>
</dbReference>
<evidence type="ECO:0000259" key="11">
    <source>
        <dbReference type="Pfam" id="PF00593"/>
    </source>
</evidence>
<reference evidence="13" key="2">
    <citation type="submission" date="2020-09" db="EMBL/GenBank/DDBJ databases">
        <authorList>
            <person name="Sun Q."/>
            <person name="Zhou Y."/>
        </authorList>
    </citation>
    <scope>NUCLEOTIDE SEQUENCE</scope>
    <source>
        <strain evidence="13">CGMCC 1.7086</strain>
    </source>
</reference>